<dbReference type="EMBL" id="GBXM01002306">
    <property type="protein sequence ID" value="JAI06272.1"/>
    <property type="molecule type" value="Transcribed_RNA"/>
</dbReference>
<reference evidence="1" key="1">
    <citation type="submission" date="2014-11" db="EMBL/GenBank/DDBJ databases">
        <authorList>
            <person name="Amaro Gonzalez C."/>
        </authorList>
    </citation>
    <scope>NUCLEOTIDE SEQUENCE</scope>
</reference>
<evidence type="ECO:0000313" key="1">
    <source>
        <dbReference type="EMBL" id="JAI06272.1"/>
    </source>
</evidence>
<proteinExistence type="predicted"/>
<sequence>MYQLPGAGPVSVCSHLPKLLFPATSLMQKPVARYVLSKCSAVNTEEGSTLFFGELLHLKGHYVILHSTEMPCIGVGWIVDRCRHLDSSAM</sequence>
<organism evidence="1">
    <name type="scientific">Anguilla anguilla</name>
    <name type="common">European freshwater eel</name>
    <name type="synonym">Muraena anguilla</name>
    <dbReference type="NCBI Taxonomy" id="7936"/>
    <lineage>
        <taxon>Eukaryota</taxon>
        <taxon>Metazoa</taxon>
        <taxon>Chordata</taxon>
        <taxon>Craniata</taxon>
        <taxon>Vertebrata</taxon>
        <taxon>Euteleostomi</taxon>
        <taxon>Actinopterygii</taxon>
        <taxon>Neopterygii</taxon>
        <taxon>Teleostei</taxon>
        <taxon>Anguilliformes</taxon>
        <taxon>Anguillidae</taxon>
        <taxon>Anguilla</taxon>
    </lineage>
</organism>
<name>A0A0E9XV54_ANGAN</name>
<protein>
    <submittedName>
        <fullName evidence="1">Uncharacterized protein</fullName>
    </submittedName>
</protein>
<accession>A0A0E9XV54</accession>
<dbReference type="AlphaFoldDB" id="A0A0E9XV54"/>
<reference evidence="1" key="2">
    <citation type="journal article" date="2015" name="Fish Shellfish Immunol.">
        <title>Early steps in the European eel (Anguilla anguilla)-Vibrio vulnificus interaction in the gills: Role of the RtxA13 toxin.</title>
        <authorList>
            <person name="Callol A."/>
            <person name="Pajuelo D."/>
            <person name="Ebbesson L."/>
            <person name="Teles M."/>
            <person name="MacKenzie S."/>
            <person name="Amaro C."/>
        </authorList>
    </citation>
    <scope>NUCLEOTIDE SEQUENCE</scope>
</reference>